<gene>
    <name evidence="10" type="ORF">ANSO36C_15610</name>
</gene>
<dbReference type="Gene3D" id="1.25.40.620">
    <property type="match status" value="1"/>
</dbReference>
<keyword evidence="2" id="KW-0723">Serine/threonine-protein kinase</keyword>
<keyword evidence="11" id="KW-1185">Reference proteome</keyword>
<dbReference type="InterPro" id="IPR037215">
    <property type="entry name" value="GUN4-like_sf"/>
</dbReference>
<evidence type="ECO:0000256" key="1">
    <source>
        <dbReference type="ARBA" id="ARBA00012513"/>
    </source>
</evidence>
<keyword evidence="5" id="KW-0418">Kinase</keyword>
<evidence type="ECO:0000256" key="7">
    <source>
        <dbReference type="ARBA" id="ARBA00047899"/>
    </source>
</evidence>
<evidence type="ECO:0000313" key="10">
    <source>
        <dbReference type="EMBL" id="BDI15759.1"/>
    </source>
</evidence>
<organism evidence="10 11">
    <name type="scientific">Nostoc cf. commune SO-36</name>
    <dbReference type="NCBI Taxonomy" id="449208"/>
    <lineage>
        <taxon>Bacteria</taxon>
        <taxon>Bacillati</taxon>
        <taxon>Cyanobacteriota</taxon>
        <taxon>Cyanophyceae</taxon>
        <taxon>Nostocales</taxon>
        <taxon>Nostocaceae</taxon>
        <taxon>Nostoc</taxon>
    </lineage>
</organism>
<dbReference type="SMART" id="SM00220">
    <property type="entry name" value="S_TKc"/>
    <property type="match status" value="1"/>
</dbReference>
<evidence type="ECO:0000256" key="5">
    <source>
        <dbReference type="ARBA" id="ARBA00022777"/>
    </source>
</evidence>
<keyword evidence="3" id="KW-0808">Transferase</keyword>
<sequence>MLCCLNPDCPRPLNPDVNKFCQACSTPLVSLLRNRFRVMRVLSNEGGFGKTYLAEDTDKLNEHCVIKQLAPKVQGTWAVKKAMELFGEEAKRLQDLGEHPQIPTLFAYFEQDNFLYLVQQFIEGQNLLNELEQAGRYSESKAKELLLDLLPLLKFIHERQVIHRDIKPENIMRRQSDGRLILIDFGVSKQLTSTVHTQMGTTIGSHGYSPIEQIKGGEAYPASDLFALGATCFHLLTGIFPFDLWVENGFAWVHNWRQYLPSPLSGEFGQVLDKLLKKDIDERYQFADKVINDLAAQQLSSPLQLSVSASTQRGMQLKSAVGMDYSRLRDLLASKKWKLANQETERVMFIIAKREEEGWLRVQDINNFLCTDLRTINQLWVEYSNGRFGFSVQKQIYQGLGGTRTHSFEIWDTFGEAVGWKKRSGLWRCGWVNYSAITFDIKAPKGHLPVWKWTLYIHSVDTFNSLYSGGVDWGNRHGWDWISSLALRLENCNI</sequence>
<dbReference type="InterPro" id="IPR000719">
    <property type="entry name" value="Prot_kinase_dom"/>
</dbReference>
<dbReference type="EC" id="2.7.11.1" evidence="1"/>
<dbReference type="InterPro" id="IPR011009">
    <property type="entry name" value="Kinase-like_dom_sf"/>
</dbReference>
<evidence type="ECO:0000256" key="6">
    <source>
        <dbReference type="ARBA" id="ARBA00022840"/>
    </source>
</evidence>
<accession>A0ABN6PZ63</accession>
<evidence type="ECO:0000256" key="3">
    <source>
        <dbReference type="ARBA" id="ARBA00022679"/>
    </source>
</evidence>
<dbReference type="Proteomes" id="UP001055453">
    <property type="component" value="Chromosome"/>
</dbReference>
<dbReference type="Pfam" id="PF05419">
    <property type="entry name" value="GUN4"/>
    <property type="match status" value="1"/>
</dbReference>
<dbReference type="Pfam" id="PF00069">
    <property type="entry name" value="Pkinase"/>
    <property type="match status" value="1"/>
</dbReference>
<evidence type="ECO:0000313" key="11">
    <source>
        <dbReference type="Proteomes" id="UP001055453"/>
    </source>
</evidence>
<dbReference type="PANTHER" id="PTHR24363">
    <property type="entry name" value="SERINE/THREONINE PROTEIN KINASE"/>
    <property type="match status" value="1"/>
</dbReference>
<dbReference type="NCBIfam" id="NF045510">
    <property type="entry name" value="4Cys_prefix_kin"/>
    <property type="match status" value="1"/>
</dbReference>
<dbReference type="CDD" id="cd16383">
    <property type="entry name" value="GUN4"/>
    <property type="match status" value="1"/>
</dbReference>
<evidence type="ECO:0000256" key="8">
    <source>
        <dbReference type="ARBA" id="ARBA00048679"/>
    </source>
</evidence>
<dbReference type="PANTHER" id="PTHR24363:SF0">
    <property type="entry name" value="SERINE_THREONINE KINASE LIKE DOMAIN CONTAINING 1"/>
    <property type="match status" value="1"/>
</dbReference>
<keyword evidence="4" id="KW-0547">Nucleotide-binding</keyword>
<reference evidence="10" key="1">
    <citation type="submission" date="2022-04" db="EMBL/GenBank/DDBJ databases">
        <title>Complete genome sequence of a cyanobacterium, Nostoc sp. SO-36, isolated in Antarctica.</title>
        <authorList>
            <person name="Kanesaki Y."/>
            <person name="Effendi D."/>
            <person name="Sakamoto T."/>
            <person name="Ohtani S."/>
            <person name="Awai K."/>
        </authorList>
    </citation>
    <scope>NUCLEOTIDE SEQUENCE</scope>
    <source>
        <strain evidence="10">SO-36</strain>
    </source>
</reference>
<evidence type="ECO:0000259" key="9">
    <source>
        <dbReference type="SMART" id="SM00220"/>
    </source>
</evidence>
<protein>
    <recommendedName>
        <fullName evidence="1">non-specific serine/threonine protein kinase</fullName>
        <ecNumber evidence="1">2.7.11.1</ecNumber>
    </recommendedName>
</protein>
<dbReference type="Gene3D" id="3.30.200.20">
    <property type="entry name" value="Phosphorylase Kinase, domain 1"/>
    <property type="match status" value="1"/>
</dbReference>
<dbReference type="Gene3D" id="1.10.510.10">
    <property type="entry name" value="Transferase(Phosphotransferase) domain 1"/>
    <property type="match status" value="1"/>
</dbReference>
<dbReference type="CDD" id="cd14014">
    <property type="entry name" value="STKc_PknB_like"/>
    <property type="match status" value="1"/>
</dbReference>
<dbReference type="SUPFAM" id="SSF56112">
    <property type="entry name" value="Protein kinase-like (PK-like)"/>
    <property type="match status" value="1"/>
</dbReference>
<comment type="catalytic activity">
    <reaction evidence="7">
        <text>L-threonyl-[protein] + ATP = O-phospho-L-threonyl-[protein] + ADP + H(+)</text>
        <dbReference type="Rhea" id="RHEA:46608"/>
        <dbReference type="Rhea" id="RHEA-COMP:11060"/>
        <dbReference type="Rhea" id="RHEA-COMP:11605"/>
        <dbReference type="ChEBI" id="CHEBI:15378"/>
        <dbReference type="ChEBI" id="CHEBI:30013"/>
        <dbReference type="ChEBI" id="CHEBI:30616"/>
        <dbReference type="ChEBI" id="CHEBI:61977"/>
        <dbReference type="ChEBI" id="CHEBI:456216"/>
        <dbReference type="EC" id="2.7.11.1"/>
    </reaction>
</comment>
<keyword evidence="6" id="KW-0067">ATP-binding</keyword>
<evidence type="ECO:0000256" key="2">
    <source>
        <dbReference type="ARBA" id="ARBA00022527"/>
    </source>
</evidence>
<name>A0ABN6PZ63_NOSCO</name>
<dbReference type="Gene3D" id="1.10.10.1770">
    <property type="entry name" value="Gun4-like"/>
    <property type="match status" value="1"/>
</dbReference>
<dbReference type="SUPFAM" id="SSF140869">
    <property type="entry name" value="GUN4-like"/>
    <property type="match status" value="1"/>
</dbReference>
<feature type="domain" description="Protein kinase" evidence="9">
    <location>
        <begin position="36"/>
        <end position="295"/>
    </location>
</feature>
<dbReference type="InterPro" id="IPR008629">
    <property type="entry name" value="GUN4-like"/>
</dbReference>
<dbReference type="EMBL" id="AP025732">
    <property type="protein sequence ID" value="BDI15759.1"/>
    <property type="molecule type" value="Genomic_DNA"/>
</dbReference>
<evidence type="ECO:0000256" key="4">
    <source>
        <dbReference type="ARBA" id="ARBA00022741"/>
    </source>
</evidence>
<comment type="catalytic activity">
    <reaction evidence="8">
        <text>L-seryl-[protein] + ATP = O-phospho-L-seryl-[protein] + ADP + H(+)</text>
        <dbReference type="Rhea" id="RHEA:17989"/>
        <dbReference type="Rhea" id="RHEA-COMP:9863"/>
        <dbReference type="Rhea" id="RHEA-COMP:11604"/>
        <dbReference type="ChEBI" id="CHEBI:15378"/>
        <dbReference type="ChEBI" id="CHEBI:29999"/>
        <dbReference type="ChEBI" id="CHEBI:30616"/>
        <dbReference type="ChEBI" id="CHEBI:83421"/>
        <dbReference type="ChEBI" id="CHEBI:456216"/>
        <dbReference type="EC" id="2.7.11.1"/>
    </reaction>
</comment>
<proteinExistence type="predicted"/>